<dbReference type="STRING" id="326424.FRAAL0878"/>
<gene>
    <name evidence="2" type="ordered locus">FRAAL0878</name>
</gene>
<feature type="region of interest" description="Disordered" evidence="1">
    <location>
        <begin position="1"/>
        <end position="28"/>
    </location>
</feature>
<accession>Q0RSB8</accession>
<dbReference type="OrthoDB" id="4163206at2"/>
<keyword evidence="3" id="KW-1185">Reference proteome</keyword>
<reference evidence="2 3" key="1">
    <citation type="journal article" date="2007" name="Genome Res.">
        <title>Genome characteristics of facultatively symbiotic Frankia sp. strains reflect host range and host plant biogeography.</title>
        <authorList>
            <person name="Normand P."/>
            <person name="Lapierre P."/>
            <person name="Tisa L.S."/>
            <person name="Gogarten J.P."/>
            <person name="Alloisio N."/>
            <person name="Bagnarol E."/>
            <person name="Bassi C.A."/>
            <person name="Berry A.M."/>
            <person name="Bickhart D.M."/>
            <person name="Choisne N."/>
            <person name="Couloux A."/>
            <person name="Cournoyer B."/>
            <person name="Cruveiller S."/>
            <person name="Daubin V."/>
            <person name="Demange N."/>
            <person name="Francino M.P."/>
            <person name="Goltsman E."/>
            <person name="Huang Y."/>
            <person name="Kopp O.R."/>
            <person name="Labarre L."/>
            <person name="Lapidus A."/>
            <person name="Lavire C."/>
            <person name="Marechal J."/>
            <person name="Martinez M."/>
            <person name="Mastronunzio J.E."/>
            <person name="Mullin B.C."/>
            <person name="Niemann J."/>
            <person name="Pujic P."/>
            <person name="Rawnsley T."/>
            <person name="Rouy Z."/>
            <person name="Schenowitz C."/>
            <person name="Sellstedt A."/>
            <person name="Tavares F."/>
            <person name="Tomkins J.P."/>
            <person name="Vallenet D."/>
            <person name="Valverde C."/>
            <person name="Wall L.G."/>
            <person name="Wang Y."/>
            <person name="Medigue C."/>
            <person name="Benson D.R."/>
        </authorList>
    </citation>
    <scope>NUCLEOTIDE SEQUENCE [LARGE SCALE GENOMIC DNA]</scope>
    <source>
        <strain evidence="3">DSM 45986 / CECT 9034 / ACN14a</strain>
    </source>
</reference>
<evidence type="ECO:0000256" key="1">
    <source>
        <dbReference type="SAM" id="MobiDB-lite"/>
    </source>
</evidence>
<organism evidence="2 3">
    <name type="scientific">Frankia alni (strain DSM 45986 / CECT 9034 / ACN14a)</name>
    <dbReference type="NCBI Taxonomy" id="326424"/>
    <lineage>
        <taxon>Bacteria</taxon>
        <taxon>Bacillati</taxon>
        <taxon>Actinomycetota</taxon>
        <taxon>Actinomycetes</taxon>
        <taxon>Frankiales</taxon>
        <taxon>Frankiaceae</taxon>
        <taxon>Frankia</taxon>
    </lineage>
</organism>
<name>Q0RSB8_FRAAA</name>
<dbReference type="AlphaFoldDB" id="Q0RSB8"/>
<protein>
    <submittedName>
        <fullName evidence="2">Uncharacterized protein</fullName>
    </submittedName>
</protein>
<feature type="compositionally biased region" description="Low complexity" evidence="1">
    <location>
        <begin position="1"/>
        <end position="21"/>
    </location>
</feature>
<sequence length="302" mass="31701">MTAETDAAAPASLAPTARITPTPTPTPGLTSALDEDDLLIVAEPDDAVASFVAEYLDEVGRRAVVLDPFHAAQLFTVAVSGRSALVTPRVPMLLRVPPPPVVGAGARPDAQFQYQECVALLWAAAALTDLPVVNRPSVVAFGSAVSGSAALTDMAAGQPVSSIEVFSSTYPDPARQTDEAWWVQDAVTRETARWPQPPAAGGPFRARWSAADPVFEVVVVLAGSAWRCTTAEIDDLDLPGRSLAVVERLGLTLAALIWRVGDDGGSAHLVDVDPFPGLDIVRMTWLGLGPHLLTVLFPGSEA</sequence>
<dbReference type="EMBL" id="CT573213">
    <property type="protein sequence ID" value="CAJ59546.1"/>
    <property type="molecule type" value="Genomic_DNA"/>
</dbReference>
<dbReference type="RefSeq" id="WP_011602111.1">
    <property type="nucleotide sequence ID" value="NC_008278.1"/>
</dbReference>
<evidence type="ECO:0000313" key="3">
    <source>
        <dbReference type="Proteomes" id="UP000000657"/>
    </source>
</evidence>
<dbReference type="HOGENOM" id="CLU_1060424_0_0_11"/>
<proteinExistence type="predicted"/>
<evidence type="ECO:0000313" key="2">
    <source>
        <dbReference type="EMBL" id="CAJ59546.1"/>
    </source>
</evidence>
<dbReference type="KEGG" id="fal:FRAAL0878"/>
<dbReference type="Proteomes" id="UP000000657">
    <property type="component" value="Chromosome"/>
</dbReference>